<name>A0ABD2MTM6_9CUCU</name>
<gene>
    <name evidence="1" type="ORF">HHI36_008803</name>
</gene>
<organism evidence="1 2">
    <name type="scientific">Cryptolaemus montrouzieri</name>
    <dbReference type="NCBI Taxonomy" id="559131"/>
    <lineage>
        <taxon>Eukaryota</taxon>
        <taxon>Metazoa</taxon>
        <taxon>Ecdysozoa</taxon>
        <taxon>Arthropoda</taxon>
        <taxon>Hexapoda</taxon>
        <taxon>Insecta</taxon>
        <taxon>Pterygota</taxon>
        <taxon>Neoptera</taxon>
        <taxon>Endopterygota</taxon>
        <taxon>Coleoptera</taxon>
        <taxon>Polyphaga</taxon>
        <taxon>Cucujiformia</taxon>
        <taxon>Coccinelloidea</taxon>
        <taxon>Coccinellidae</taxon>
        <taxon>Scymninae</taxon>
        <taxon>Scymnini</taxon>
        <taxon>Cryptolaemus</taxon>
    </lineage>
</organism>
<evidence type="ECO:0000313" key="2">
    <source>
        <dbReference type="Proteomes" id="UP001516400"/>
    </source>
</evidence>
<keyword evidence="2" id="KW-1185">Reference proteome</keyword>
<dbReference type="Proteomes" id="UP001516400">
    <property type="component" value="Unassembled WGS sequence"/>
</dbReference>
<dbReference type="EMBL" id="JABFTP020000021">
    <property type="protein sequence ID" value="KAL3269743.1"/>
    <property type="molecule type" value="Genomic_DNA"/>
</dbReference>
<dbReference type="AlphaFoldDB" id="A0ABD2MTM6"/>
<proteinExistence type="predicted"/>
<evidence type="ECO:0000313" key="1">
    <source>
        <dbReference type="EMBL" id="KAL3269743.1"/>
    </source>
</evidence>
<sequence length="87" mass="10271">MQIDRQKLINYPKDFQTEVNKQLDTKQLQQKTIDGMNRTIVETLNDAVESYSSKSKKGDKFSEKNKNLLKRKKNCYLKTKETLKNTK</sequence>
<protein>
    <submittedName>
        <fullName evidence="1">Uncharacterized protein</fullName>
    </submittedName>
</protein>
<comment type="caution">
    <text evidence="1">The sequence shown here is derived from an EMBL/GenBank/DDBJ whole genome shotgun (WGS) entry which is preliminary data.</text>
</comment>
<reference evidence="1 2" key="1">
    <citation type="journal article" date="2021" name="BMC Biol.">
        <title>Horizontally acquired antibacterial genes associated with adaptive radiation of ladybird beetles.</title>
        <authorList>
            <person name="Li H.S."/>
            <person name="Tang X.F."/>
            <person name="Huang Y.H."/>
            <person name="Xu Z.Y."/>
            <person name="Chen M.L."/>
            <person name="Du X.Y."/>
            <person name="Qiu B.Y."/>
            <person name="Chen P.T."/>
            <person name="Zhang W."/>
            <person name="Slipinski A."/>
            <person name="Escalona H.E."/>
            <person name="Waterhouse R.M."/>
            <person name="Zwick A."/>
            <person name="Pang H."/>
        </authorList>
    </citation>
    <scope>NUCLEOTIDE SEQUENCE [LARGE SCALE GENOMIC DNA]</scope>
    <source>
        <strain evidence="1">SYSU2018</strain>
    </source>
</reference>
<accession>A0ABD2MTM6</accession>
<feature type="non-terminal residue" evidence="1">
    <location>
        <position position="87"/>
    </location>
</feature>